<evidence type="ECO:0000313" key="2">
    <source>
        <dbReference type="EMBL" id="PZQ52279.1"/>
    </source>
</evidence>
<dbReference type="AlphaFoldDB" id="A0A2W5NJ85"/>
<gene>
    <name evidence="2" type="ORF">DI556_01050</name>
</gene>
<comment type="caution">
    <text evidence="2">The sequence shown here is derived from an EMBL/GenBank/DDBJ whole genome shotgun (WGS) entry which is preliminary data.</text>
</comment>
<feature type="domain" description="YjiS-like" evidence="1">
    <location>
        <begin position="33"/>
        <end position="58"/>
    </location>
</feature>
<dbReference type="Pfam" id="PF06568">
    <property type="entry name" value="YjiS-like"/>
    <property type="match status" value="1"/>
</dbReference>
<sequence length="68" mass="7992">MFARSLDQRAARQTWPRLSVRGILDRLIALDALYRQRRTLESLDDRMLRDIGVTRADVDAEIKRPLQL</sequence>
<accession>A0A2W5NJ85</accession>
<proteinExistence type="predicted"/>
<evidence type="ECO:0000259" key="1">
    <source>
        <dbReference type="Pfam" id="PF06568"/>
    </source>
</evidence>
<dbReference type="InterPro" id="IPR009506">
    <property type="entry name" value="YjiS-like"/>
</dbReference>
<name>A0A2W5NJ85_RHOSU</name>
<evidence type="ECO:0000313" key="3">
    <source>
        <dbReference type="Proteomes" id="UP000249185"/>
    </source>
</evidence>
<dbReference type="Proteomes" id="UP000249185">
    <property type="component" value="Unassembled WGS sequence"/>
</dbReference>
<dbReference type="EMBL" id="QFPW01000001">
    <property type="protein sequence ID" value="PZQ52279.1"/>
    <property type="molecule type" value="Genomic_DNA"/>
</dbReference>
<protein>
    <recommendedName>
        <fullName evidence="1">YjiS-like domain-containing protein</fullName>
    </recommendedName>
</protein>
<reference evidence="2 3" key="1">
    <citation type="submission" date="2017-08" db="EMBL/GenBank/DDBJ databases">
        <title>Infants hospitalized years apart are colonized by the same room-sourced microbial strains.</title>
        <authorList>
            <person name="Brooks B."/>
            <person name="Olm M.R."/>
            <person name="Firek B.A."/>
            <person name="Baker R."/>
            <person name="Thomas B.C."/>
            <person name="Morowitz M.J."/>
            <person name="Banfield J.F."/>
        </authorList>
    </citation>
    <scope>NUCLEOTIDE SEQUENCE [LARGE SCALE GENOMIC DNA]</scope>
    <source>
        <strain evidence="2">S2_005_002_R2_34</strain>
    </source>
</reference>
<organism evidence="2 3">
    <name type="scientific">Rhodovulum sulfidophilum</name>
    <name type="common">Rhodobacter sulfidophilus</name>
    <dbReference type="NCBI Taxonomy" id="35806"/>
    <lineage>
        <taxon>Bacteria</taxon>
        <taxon>Pseudomonadati</taxon>
        <taxon>Pseudomonadota</taxon>
        <taxon>Alphaproteobacteria</taxon>
        <taxon>Rhodobacterales</taxon>
        <taxon>Paracoccaceae</taxon>
        <taxon>Rhodovulum</taxon>
    </lineage>
</organism>